<keyword evidence="2" id="KW-1185">Reference proteome</keyword>
<evidence type="ECO:0000313" key="1">
    <source>
        <dbReference type="EMBL" id="KAB1978630.1"/>
    </source>
</evidence>
<dbReference type="AlphaFoldDB" id="A0A7J5D474"/>
<name>A0A7J5D474_9ACTN</name>
<protein>
    <submittedName>
        <fullName evidence="1">Uncharacterized protein</fullName>
    </submittedName>
</protein>
<dbReference type="Proteomes" id="UP000442990">
    <property type="component" value="Unassembled WGS sequence"/>
</dbReference>
<accession>A0A7J5D474</accession>
<dbReference type="EMBL" id="WBKG01000050">
    <property type="protein sequence ID" value="KAB1978630.1"/>
    <property type="molecule type" value="Genomic_DNA"/>
</dbReference>
<evidence type="ECO:0000313" key="2">
    <source>
        <dbReference type="Proteomes" id="UP000442990"/>
    </source>
</evidence>
<gene>
    <name evidence="1" type="ORF">F8144_38880</name>
</gene>
<reference evidence="1 2" key="1">
    <citation type="submission" date="2019-09" db="EMBL/GenBank/DDBJ databases">
        <title>Isolation and identification of active actinomycetes.</title>
        <authorList>
            <person name="Yu Z."/>
            <person name="Han C."/>
            <person name="Yu B."/>
        </authorList>
    </citation>
    <scope>NUCLEOTIDE SEQUENCE [LARGE SCALE GENOMIC DNA]</scope>
    <source>
        <strain evidence="1 2">NEAU-H2</strain>
    </source>
</reference>
<sequence length="99" mass="10885">MAKMTYLVHIHLMPRGPGTSLPPHSASVIAGSTTHSGVVHVVVHPLARPHPVVGLYIRETTLDQAERSALQVWQHAVTAEPWLDHWDVICADAPLIPFF</sequence>
<proteinExistence type="predicted"/>
<dbReference type="RefSeq" id="WP_151474138.1">
    <property type="nucleotide sequence ID" value="NZ_WBKG01000050.1"/>
</dbReference>
<organism evidence="1 2">
    <name type="scientific">Streptomyces triticiradicis</name>
    <dbReference type="NCBI Taxonomy" id="2651189"/>
    <lineage>
        <taxon>Bacteria</taxon>
        <taxon>Bacillati</taxon>
        <taxon>Actinomycetota</taxon>
        <taxon>Actinomycetes</taxon>
        <taxon>Kitasatosporales</taxon>
        <taxon>Streptomycetaceae</taxon>
        <taxon>Streptomyces</taxon>
    </lineage>
</organism>
<comment type="caution">
    <text evidence="1">The sequence shown here is derived from an EMBL/GenBank/DDBJ whole genome shotgun (WGS) entry which is preliminary data.</text>
</comment>